<feature type="transmembrane region" description="Helical" evidence="8">
    <location>
        <begin position="199"/>
        <end position="225"/>
    </location>
</feature>
<dbReference type="NCBIfam" id="NF007738">
    <property type="entry name" value="PRK10417.1"/>
    <property type="match status" value="1"/>
</dbReference>
<feature type="transmembrane region" description="Helical" evidence="8">
    <location>
        <begin position="246"/>
        <end position="267"/>
    </location>
</feature>
<evidence type="ECO:0000259" key="9">
    <source>
        <dbReference type="PROSITE" id="PS50928"/>
    </source>
</evidence>
<dbReference type="NCBIfam" id="NF045474">
    <property type="entry name" value="Opp2C"/>
    <property type="match status" value="1"/>
</dbReference>
<evidence type="ECO:0000256" key="2">
    <source>
        <dbReference type="ARBA" id="ARBA00022448"/>
    </source>
</evidence>
<organism evidence="10 11">
    <name type="scientific">Methylomusa anaerophila</name>
    <dbReference type="NCBI Taxonomy" id="1930071"/>
    <lineage>
        <taxon>Bacteria</taxon>
        <taxon>Bacillati</taxon>
        <taxon>Bacillota</taxon>
        <taxon>Negativicutes</taxon>
        <taxon>Selenomonadales</taxon>
        <taxon>Sporomusaceae</taxon>
        <taxon>Methylomusa</taxon>
    </lineage>
</organism>
<keyword evidence="11" id="KW-1185">Reference proteome</keyword>
<feature type="transmembrane region" description="Helical" evidence="8">
    <location>
        <begin position="21"/>
        <end position="40"/>
    </location>
</feature>
<keyword evidence="3" id="KW-1003">Cell membrane</keyword>
<protein>
    <submittedName>
        <fullName evidence="10">Nickel transport system permease protein NikC</fullName>
    </submittedName>
</protein>
<dbReference type="InterPro" id="IPR035906">
    <property type="entry name" value="MetI-like_sf"/>
</dbReference>
<sequence>MRVMAATFMQNLTGRRTLVAVGLLVILVNILLAVLAPVLAPHDPNDVSLERKLMPPDGSYLLGTDHLGRCILSRLIHGARVSLGAALAVMSATLAISTVVGAAAGFAGGRVDAVIMRLCDIFLAFPSLILALALVGVMGPGLTNVVLAMALSQWAWYARMIRGMVLSLKERNYVLAAKVAGTGQAVIIARHILPNILPQIAVLATLDVGWVILHIAGMSFLGLGIQPPTPEWGAMINDGRQFLRGYPSLMAYPGFMILSVVMAFNLLGDALRDMVDPKGKC</sequence>
<evidence type="ECO:0000313" key="10">
    <source>
        <dbReference type="EMBL" id="BBB89379.1"/>
    </source>
</evidence>
<evidence type="ECO:0000256" key="8">
    <source>
        <dbReference type="RuleBase" id="RU363032"/>
    </source>
</evidence>
<dbReference type="AlphaFoldDB" id="A0A348AE81"/>
<comment type="similarity">
    <text evidence="7">Belongs to the binding-protein-dependent transport system permease family. OppBC subfamily.</text>
</comment>
<dbReference type="EMBL" id="AP018449">
    <property type="protein sequence ID" value="BBB89379.1"/>
    <property type="molecule type" value="Genomic_DNA"/>
</dbReference>
<dbReference type="Pfam" id="PF00528">
    <property type="entry name" value="BPD_transp_1"/>
    <property type="match status" value="1"/>
</dbReference>
<gene>
    <name evidence="10" type="primary">nikC_1</name>
    <name evidence="10" type="ORF">MAMMFC1_00012</name>
</gene>
<dbReference type="PANTHER" id="PTHR43386:SF1">
    <property type="entry name" value="D,D-DIPEPTIDE TRANSPORT SYSTEM PERMEASE PROTEIN DDPC-RELATED"/>
    <property type="match status" value="1"/>
</dbReference>
<evidence type="ECO:0000256" key="3">
    <source>
        <dbReference type="ARBA" id="ARBA00022475"/>
    </source>
</evidence>
<dbReference type="Proteomes" id="UP000276437">
    <property type="component" value="Chromosome"/>
</dbReference>
<dbReference type="NCBIfam" id="TIGR02790">
    <property type="entry name" value="nickel_nikC"/>
    <property type="match status" value="1"/>
</dbReference>
<proteinExistence type="inferred from homology"/>
<comment type="subcellular location">
    <subcellularLocation>
        <location evidence="1 8">Cell membrane</location>
        <topology evidence="1 8">Multi-pass membrane protein</topology>
    </subcellularLocation>
</comment>
<dbReference type="RefSeq" id="WP_324332454.1">
    <property type="nucleotide sequence ID" value="NZ_DAINIT010000025.1"/>
</dbReference>
<keyword evidence="5 8" id="KW-1133">Transmembrane helix</keyword>
<name>A0A348AE81_9FIRM</name>
<keyword evidence="4 8" id="KW-0812">Transmembrane</keyword>
<dbReference type="PROSITE" id="PS50928">
    <property type="entry name" value="ABC_TM1"/>
    <property type="match status" value="1"/>
</dbReference>
<evidence type="ECO:0000256" key="6">
    <source>
        <dbReference type="ARBA" id="ARBA00023136"/>
    </source>
</evidence>
<evidence type="ECO:0000256" key="4">
    <source>
        <dbReference type="ARBA" id="ARBA00022692"/>
    </source>
</evidence>
<dbReference type="InterPro" id="IPR014157">
    <property type="entry name" value="Nickel_NikC"/>
</dbReference>
<feature type="transmembrane region" description="Helical" evidence="8">
    <location>
        <begin position="83"/>
        <end position="107"/>
    </location>
</feature>
<dbReference type="GO" id="GO:0005886">
    <property type="term" value="C:plasma membrane"/>
    <property type="evidence" value="ECO:0007669"/>
    <property type="project" value="UniProtKB-SubCell"/>
</dbReference>
<dbReference type="SUPFAM" id="SSF161098">
    <property type="entry name" value="MetI-like"/>
    <property type="match status" value="1"/>
</dbReference>
<accession>A0A348AE81</accession>
<dbReference type="Pfam" id="PF12911">
    <property type="entry name" value="OppC_N"/>
    <property type="match status" value="1"/>
</dbReference>
<dbReference type="KEGG" id="mana:MAMMFC1_00012"/>
<evidence type="ECO:0000256" key="5">
    <source>
        <dbReference type="ARBA" id="ARBA00022989"/>
    </source>
</evidence>
<evidence type="ECO:0000256" key="1">
    <source>
        <dbReference type="ARBA" id="ARBA00004651"/>
    </source>
</evidence>
<keyword evidence="6 8" id="KW-0472">Membrane</keyword>
<dbReference type="InterPro" id="IPR053385">
    <property type="entry name" value="ABC_transport_permease"/>
</dbReference>
<dbReference type="InterPro" id="IPR000515">
    <property type="entry name" value="MetI-like"/>
</dbReference>
<feature type="transmembrane region" description="Helical" evidence="8">
    <location>
        <begin position="114"/>
        <end position="135"/>
    </location>
</feature>
<dbReference type="PANTHER" id="PTHR43386">
    <property type="entry name" value="OLIGOPEPTIDE TRANSPORT SYSTEM PERMEASE PROTEIN APPC"/>
    <property type="match status" value="1"/>
</dbReference>
<dbReference type="GO" id="GO:0015099">
    <property type="term" value="F:nickel cation transmembrane transporter activity"/>
    <property type="evidence" value="ECO:0007669"/>
    <property type="project" value="InterPro"/>
</dbReference>
<feature type="domain" description="ABC transmembrane type-1" evidence="9">
    <location>
        <begin position="83"/>
        <end position="268"/>
    </location>
</feature>
<evidence type="ECO:0000256" key="7">
    <source>
        <dbReference type="ARBA" id="ARBA00024202"/>
    </source>
</evidence>
<dbReference type="InterPro" id="IPR025966">
    <property type="entry name" value="OppC_N"/>
</dbReference>
<evidence type="ECO:0000313" key="11">
    <source>
        <dbReference type="Proteomes" id="UP000276437"/>
    </source>
</evidence>
<reference evidence="10 11" key="1">
    <citation type="journal article" date="2018" name="Int. J. Syst. Evol. Microbiol.">
        <title>Methylomusa anaerophila gen. nov., sp. nov., an anaerobic methanol-utilizing bacterium isolated from a microbial fuel cell.</title>
        <authorList>
            <person name="Amano N."/>
            <person name="Yamamuro A."/>
            <person name="Miyahara M."/>
            <person name="Kouzuma A."/>
            <person name="Abe T."/>
            <person name="Watanabe K."/>
        </authorList>
    </citation>
    <scope>NUCLEOTIDE SEQUENCE [LARGE SCALE GENOMIC DNA]</scope>
    <source>
        <strain evidence="10 11">MMFC1</strain>
    </source>
</reference>
<keyword evidence="2 8" id="KW-0813">Transport</keyword>
<dbReference type="InterPro" id="IPR050366">
    <property type="entry name" value="BP-dependent_transpt_permease"/>
</dbReference>
<dbReference type="CDD" id="cd06261">
    <property type="entry name" value="TM_PBP2"/>
    <property type="match status" value="1"/>
</dbReference>
<dbReference type="Gene3D" id="1.10.3720.10">
    <property type="entry name" value="MetI-like"/>
    <property type="match status" value="1"/>
</dbReference>